<reference evidence="1 2" key="1">
    <citation type="submission" date="2015-09" db="EMBL/GenBank/DDBJ databases">
        <authorList>
            <consortium name="Pathogen Informatics"/>
        </authorList>
    </citation>
    <scope>NUCLEOTIDE SEQUENCE [LARGE SCALE GENOMIC DNA]</scope>
    <source>
        <strain evidence="1 2">2789STDY5608835</strain>
    </source>
</reference>
<accession>A0A174DHT4</accession>
<organism evidence="1 2">
    <name type="scientific">Roseburia inulinivorans</name>
    <dbReference type="NCBI Taxonomy" id="360807"/>
    <lineage>
        <taxon>Bacteria</taxon>
        <taxon>Bacillati</taxon>
        <taxon>Bacillota</taxon>
        <taxon>Clostridia</taxon>
        <taxon>Lachnospirales</taxon>
        <taxon>Lachnospiraceae</taxon>
        <taxon>Roseburia</taxon>
    </lineage>
</organism>
<gene>
    <name evidence="1" type="ORF">ERS852392_02566</name>
</gene>
<dbReference type="EMBL" id="CYYR01000019">
    <property type="protein sequence ID" value="CUO23909.1"/>
    <property type="molecule type" value="Genomic_DNA"/>
</dbReference>
<evidence type="ECO:0000313" key="1">
    <source>
        <dbReference type="EMBL" id="CUO23909.1"/>
    </source>
</evidence>
<dbReference type="Proteomes" id="UP000095395">
    <property type="component" value="Unassembled WGS sequence"/>
</dbReference>
<dbReference type="AlphaFoldDB" id="A0A174DHT4"/>
<name>A0A174DHT4_9FIRM</name>
<protein>
    <submittedName>
        <fullName evidence="1">Uncharacterized protein</fullName>
    </submittedName>
</protein>
<evidence type="ECO:0000313" key="2">
    <source>
        <dbReference type="Proteomes" id="UP000095395"/>
    </source>
</evidence>
<sequence length="30" mass="3430">MKNSKVKYASVLKEEATSQKEYLKKKEGLA</sequence>
<proteinExistence type="predicted"/>